<evidence type="ECO:0000313" key="2">
    <source>
        <dbReference type="EMBL" id="GMA29111.1"/>
    </source>
</evidence>
<feature type="region of interest" description="Disordered" evidence="1">
    <location>
        <begin position="139"/>
        <end position="169"/>
    </location>
</feature>
<feature type="compositionally biased region" description="Basic and acidic residues" evidence="1">
    <location>
        <begin position="154"/>
        <end position="169"/>
    </location>
</feature>
<name>A0AA37UKR8_9MICO</name>
<dbReference type="AlphaFoldDB" id="A0AA37UKR8"/>
<reference evidence="2 3" key="1">
    <citation type="journal article" date="2014" name="Int. J. Syst. Evol. Microbiol.">
        <title>Complete genome sequence of Corynebacterium casei LMG S-19264T (=DSM 44701T), isolated from a smear-ripened cheese.</title>
        <authorList>
            <consortium name="US DOE Joint Genome Institute (JGI-PGF)"/>
            <person name="Walter F."/>
            <person name="Albersmeier A."/>
            <person name="Kalinowski J."/>
            <person name="Ruckert C."/>
        </authorList>
    </citation>
    <scope>NUCLEOTIDE SEQUENCE [LARGE SCALE GENOMIC DNA]</scope>
    <source>
        <strain evidence="2 3">NBRC 112289</strain>
    </source>
</reference>
<comment type="caution">
    <text evidence="2">The sequence shown here is derived from an EMBL/GenBank/DDBJ whole genome shotgun (WGS) entry which is preliminary data.</text>
</comment>
<dbReference type="EMBL" id="BSUL01000001">
    <property type="protein sequence ID" value="GMA29111.1"/>
    <property type="molecule type" value="Genomic_DNA"/>
</dbReference>
<evidence type="ECO:0000313" key="3">
    <source>
        <dbReference type="Proteomes" id="UP001157160"/>
    </source>
</evidence>
<gene>
    <name evidence="2" type="ORF">GCM10025874_23640</name>
</gene>
<dbReference type="Proteomes" id="UP001157160">
    <property type="component" value="Unassembled WGS sequence"/>
</dbReference>
<proteinExistence type="predicted"/>
<accession>A0AA37UKR8</accession>
<sequence>MPEASERSVASAFRSGSSGPKPRRRQLSQSCGSATAATRAARSGSASRSQRSFVIVKEPSGTLPLRAASSAAPNSSTSAAAADADRLSFQSSASRITLLGVERDEAVLLAADGDRRDVVQPSRVVDGREQRLPPALGVDLGALGMRRPPTAHEPPGREIAHDDLAALGR</sequence>
<feature type="region of interest" description="Disordered" evidence="1">
    <location>
        <begin position="1"/>
        <end position="86"/>
    </location>
</feature>
<feature type="compositionally biased region" description="Low complexity" evidence="1">
    <location>
        <begin position="32"/>
        <end position="52"/>
    </location>
</feature>
<protein>
    <submittedName>
        <fullName evidence="2">Uncharacterized protein</fullName>
    </submittedName>
</protein>
<organism evidence="2 3">
    <name type="scientific">Arenivirga flava</name>
    <dbReference type="NCBI Taxonomy" id="1930060"/>
    <lineage>
        <taxon>Bacteria</taxon>
        <taxon>Bacillati</taxon>
        <taxon>Actinomycetota</taxon>
        <taxon>Actinomycetes</taxon>
        <taxon>Micrococcales</taxon>
        <taxon>Microbacteriaceae</taxon>
        <taxon>Arenivirga</taxon>
    </lineage>
</organism>
<evidence type="ECO:0000256" key="1">
    <source>
        <dbReference type="SAM" id="MobiDB-lite"/>
    </source>
</evidence>
<feature type="compositionally biased region" description="Low complexity" evidence="1">
    <location>
        <begin position="67"/>
        <end position="82"/>
    </location>
</feature>
<keyword evidence="3" id="KW-1185">Reference proteome</keyword>